<feature type="region of interest" description="Disordered" evidence="1">
    <location>
        <begin position="83"/>
        <end position="163"/>
    </location>
</feature>
<feature type="region of interest" description="Disordered" evidence="1">
    <location>
        <begin position="180"/>
        <end position="216"/>
    </location>
</feature>
<protein>
    <submittedName>
        <fullName evidence="2">Uncharacterized protein</fullName>
    </submittedName>
</protein>
<dbReference type="EMBL" id="CP144696">
    <property type="protein sequence ID" value="WVZ11393.1"/>
    <property type="molecule type" value="Genomic_DNA"/>
</dbReference>
<evidence type="ECO:0000313" key="3">
    <source>
        <dbReference type="Proteomes" id="UP001374535"/>
    </source>
</evidence>
<organism evidence="2 3">
    <name type="scientific">Vigna mungo</name>
    <name type="common">Black gram</name>
    <name type="synonym">Phaseolus mungo</name>
    <dbReference type="NCBI Taxonomy" id="3915"/>
    <lineage>
        <taxon>Eukaryota</taxon>
        <taxon>Viridiplantae</taxon>
        <taxon>Streptophyta</taxon>
        <taxon>Embryophyta</taxon>
        <taxon>Tracheophyta</taxon>
        <taxon>Spermatophyta</taxon>
        <taxon>Magnoliopsida</taxon>
        <taxon>eudicotyledons</taxon>
        <taxon>Gunneridae</taxon>
        <taxon>Pentapetalae</taxon>
        <taxon>rosids</taxon>
        <taxon>fabids</taxon>
        <taxon>Fabales</taxon>
        <taxon>Fabaceae</taxon>
        <taxon>Papilionoideae</taxon>
        <taxon>50 kb inversion clade</taxon>
        <taxon>NPAAA clade</taxon>
        <taxon>indigoferoid/millettioid clade</taxon>
        <taxon>Phaseoleae</taxon>
        <taxon>Vigna</taxon>
    </lineage>
</organism>
<name>A0AAQ3NN45_VIGMU</name>
<sequence>MLTLQPRVRVPSRAREPWRFRAPTHTCYRQQLQPNGPTTTRGRRQRCRRLRRENHRWLRRTTTLHSLPRAKSLPIMRFYRSCHRRRNPRPQAVSQGRAGEAGCRRSRRQPLSLPRFFSSSRVSSLPRPQSTGGSIRDTVSATNHDQRCRRSSHPTTSRATNKITTVDEAGHRCPRRNSLLHRRHQSHSPPSPFEDFFNCQTSPATPNADVEDENVF</sequence>
<gene>
    <name evidence="2" type="ORF">V8G54_015923</name>
</gene>
<evidence type="ECO:0000313" key="2">
    <source>
        <dbReference type="EMBL" id="WVZ11393.1"/>
    </source>
</evidence>
<keyword evidence="3" id="KW-1185">Reference proteome</keyword>
<evidence type="ECO:0000256" key="1">
    <source>
        <dbReference type="SAM" id="MobiDB-lite"/>
    </source>
</evidence>
<feature type="compositionally biased region" description="Polar residues" evidence="1">
    <location>
        <begin position="117"/>
        <end position="143"/>
    </location>
</feature>
<proteinExistence type="predicted"/>
<accession>A0AAQ3NN45</accession>
<dbReference type="Proteomes" id="UP001374535">
    <property type="component" value="Chromosome 5"/>
</dbReference>
<feature type="compositionally biased region" description="Polar residues" evidence="1">
    <location>
        <begin position="153"/>
        <end position="163"/>
    </location>
</feature>
<dbReference type="AlphaFoldDB" id="A0AAQ3NN45"/>
<reference evidence="2 3" key="1">
    <citation type="journal article" date="2023" name="Life. Sci Alliance">
        <title>Evolutionary insights into 3D genome organization and epigenetic landscape of Vigna mungo.</title>
        <authorList>
            <person name="Junaid A."/>
            <person name="Singh B."/>
            <person name="Bhatia S."/>
        </authorList>
    </citation>
    <scope>NUCLEOTIDE SEQUENCE [LARGE SCALE GENOMIC DNA]</scope>
    <source>
        <strain evidence="2">Urdbean</strain>
    </source>
</reference>